<reference evidence="5 6" key="1">
    <citation type="journal article" date="2015" name="Nat. Commun.">
        <title>Lucilia cuprina genome unlocks parasitic fly biology to underpin future interventions.</title>
        <authorList>
            <person name="Anstead C.A."/>
            <person name="Korhonen P.K."/>
            <person name="Young N.D."/>
            <person name="Hall R.S."/>
            <person name="Jex A.R."/>
            <person name="Murali S.C."/>
            <person name="Hughes D.S."/>
            <person name="Lee S.F."/>
            <person name="Perry T."/>
            <person name="Stroehlein A.J."/>
            <person name="Ansell B.R."/>
            <person name="Breugelmans B."/>
            <person name="Hofmann A."/>
            <person name="Qu J."/>
            <person name="Dugan S."/>
            <person name="Lee S.L."/>
            <person name="Chao H."/>
            <person name="Dinh H."/>
            <person name="Han Y."/>
            <person name="Doddapaneni H.V."/>
            <person name="Worley K.C."/>
            <person name="Muzny D.M."/>
            <person name="Ioannidis P."/>
            <person name="Waterhouse R.M."/>
            <person name="Zdobnov E.M."/>
            <person name="James P.J."/>
            <person name="Bagnall N.H."/>
            <person name="Kotze A.C."/>
            <person name="Gibbs R.A."/>
            <person name="Richards S."/>
            <person name="Batterham P."/>
            <person name="Gasser R.B."/>
        </authorList>
    </citation>
    <scope>NUCLEOTIDE SEQUENCE [LARGE SCALE GENOMIC DNA]</scope>
    <source>
        <strain evidence="5 6">LS</strain>
        <tissue evidence="5">Full body</tissue>
    </source>
</reference>
<dbReference type="PROSITE" id="PS01359">
    <property type="entry name" value="ZF_PHD_1"/>
    <property type="match status" value="1"/>
</dbReference>
<dbReference type="SMART" id="SM00249">
    <property type="entry name" value="PHD"/>
    <property type="match status" value="1"/>
</dbReference>
<evidence type="ECO:0000256" key="1">
    <source>
        <dbReference type="ARBA" id="ARBA00022723"/>
    </source>
</evidence>
<dbReference type="Gene3D" id="3.30.40.10">
    <property type="entry name" value="Zinc/RING finger domain, C3HC4 (zinc finger)"/>
    <property type="match status" value="1"/>
</dbReference>
<keyword evidence="2" id="KW-0863">Zinc-finger</keyword>
<dbReference type="AlphaFoldDB" id="A0A0L0C7L5"/>
<organism evidence="5 6">
    <name type="scientific">Lucilia cuprina</name>
    <name type="common">Green bottle fly</name>
    <name type="synonym">Australian sheep blowfly</name>
    <dbReference type="NCBI Taxonomy" id="7375"/>
    <lineage>
        <taxon>Eukaryota</taxon>
        <taxon>Metazoa</taxon>
        <taxon>Ecdysozoa</taxon>
        <taxon>Arthropoda</taxon>
        <taxon>Hexapoda</taxon>
        <taxon>Insecta</taxon>
        <taxon>Pterygota</taxon>
        <taxon>Neoptera</taxon>
        <taxon>Endopterygota</taxon>
        <taxon>Diptera</taxon>
        <taxon>Brachycera</taxon>
        <taxon>Muscomorpha</taxon>
        <taxon>Oestroidea</taxon>
        <taxon>Calliphoridae</taxon>
        <taxon>Luciliinae</taxon>
        <taxon>Lucilia</taxon>
    </lineage>
</organism>
<dbReference type="GO" id="GO:0008270">
    <property type="term" value="F:zinc ion binding"/>
    <property type="evidence" value="ECO:0007669"/>
    <property type="project" value="UniProtKB-KW"/>
</dbReference>
<keyword evidence="1" id="KW-0479">Metal-binding</keyword>
<evidence type="ECO:0000313" key="5">
    <source>
        <dbReference type="EMBL" id="KNC28257.1"/>
    </source>
</evidence>
<evidence type="ECO:0000256" key="3">
    <source>
        <dbReference type="ARBA" id="ARBA00022833"/>
    </source>
</evidence>
<feature type="domain" description="Zinc finger PHD-type" evidence="4">
    <location>
        <begin position="9"/>
        <end position="62"/>
    </location>
</feature>
<dbReference type="InterPro" id="IPR019786">
    <property type="entry name" value="Zinc_finger_PHD-type_CS"/>
</dbReference>
<protein>
    <recommendedName>
        <fullName evidence="4">Zinc finger PHD-type domain-containing protein</fullName>
    </recommendedName>
</protein>
<proteinExistence type="predicted"/>
<keyword evidence="6" id="KW-1185">Reference proteome</keyword>
<comment type="caution">
    <text evidence="5">The sequence shown here is derived from an EMBL/GenBank/DDBJ whole genome shotgun (WGS) entry which is preliminary data.</text>
</comment>
<dbReference type="Proteomes" id="UP000037069">
    <property type="component" value="Unassembled WGS sequence"/>
</dbReference>
<evidence type="ECO:0000256" key="2">
    <source>
        <dbReference type="ARBA" id="ARBA00022771"/>
    </source>
</evidence>
<dbReference type="EMBL" id="JRES01000807">
    <property type="protein sequence ID" value="KNC28257.1"/>
    <property type="molecule type" value="Genomic_DNA"/>
</dbReference>
<evidence type="ECO:0000259" key="4">
    <source>
        <dbReference type="SMART" id="SM00249"/>
    </source>
</evidence>
<gene>
    <name evidence="5" type="ORF">FF38_05191</name>
</gene>
<sequence length="149" mass="17123">MAPHMEIYKCPVCDNNVTKSHRSIGCACCNKYFHIKCTKVSLEQFNLMLKNKVFKYICDNCLATPKVCNIQEELKNGFSALKASLEKELEMKIQESQRMMNEKIESGIKLIEEKFNTLANAQSQDTNNAELLKTEIKNCLDVKPWIIIL</sequence>
<dbReference type="InterPro" id="IPR011011">
    <property type="entry name" value="Znf_FYVE_PHD"/>
</dbReference>
<dbReference type="InterPro" id="IPR013083">
    <property type="entry name" value="Znf_RING/FYVE/PHD"/>
</dbReference>
<keyword evidence="3" id="KW-0862">Zinc</keyword>
<name>A0A0L0C7L5_LUCCU</name>
<accession>A0A0L0C7L5</accession>
<dbReference type="SUPFAM" id="SSF57903">
    <property type="entry name" value="FYVE/PHD zinc finger"/>
    <property type="match status" value="1"/>
</dbReference>
<evidence type="ECO:0000313" key="6">
    <source>
        <dbReference type="Proteomes" id="UP000037069"/>
    </source>
</evidence>
<dbReference type="InterPro" id="IPR001965">
    <property type="entry name" value="Znf_PHD"/>
</dbReference>